<evidence type="ECO:0000313" key="8">
    <source>
        <dbReference type="EMBL" id="CAD7279161.1"/>
    </source>
</evidence>
<dbReference type="EMBL" id="OA883561">
    <property type="protein sequence ID" value="CAD7279161.1"/>
    <property type="molecule type" value="Genomic_DNA"/>
</dbReference>
<dbReference type="Gene3D" id="1.10.630.10">
    <property type="entry name" value="Cytochrome P450"/>
    <property type="match status" value="1"/>
</dbReference>
<keyword evidence="3" id="KW-0479">Metal-binding</keyword>
<feature type="transmembrane region" description="Helical" evidence="7">
    <location>
        <begin position="12"/>
        <end position="35"/>
    </location>
</feature>
<evidence type="ECO:0000256" key="4">
    <source>
        <dbReference type="ARBA" id="ARBA00023002"/>
    </source>
</evidence>
<evidence type="ECO:0000256" key="2">
    <source>
        <dbReference type="ARBA" id="ARBA00022617"/>
    </source>
</evidence>
<dbReference type="AlphaFoldDB" id="A0A7R9GE24"/>
<dbReference type="OrthoDB" id="1055148at2759"/>
<sequence length="157" mass="17163">MLVVVTRALWELVVPRLFVMSLPTAALFLALLVAVKAVSVYQWRLSLLPPGPSGVPILGYLPYLTRNIHLQLTDLARQFGSVYKLYFGRHLVVVLADAKVIRQAFRQEAFSGRPNTQFTKLLDGYGDMSRGDGRPRAAAAAAVDMVDVVAVVVVLAA</sequence>
<dbReference type="GO" id="GO:0042446">
    <property type="term" value="P:hormone biosynthetic process"/>
    <property type="evidence" value="ECO:0007669"/>
    <property type="project" value="TreeGrafter"/>
</dbReference>
<keyword evidence="7" id="KW-1133">Transmembrane helix</keyword>
<evidence type="ECO:0000256" key="1">
    <source>
        <dbReference type="ARBA" id="ARBA00010617"/>
    </source>
</evidence>
<keyword evidence="4" id="KW-0560">Oxidoreductase</keyword>
<dbReference type="Pfam" id="PF00067">
    <property type="entry name" value="p450"/>
    <property type="match status" value="1"/>
</dbReference>
<evidence type="ECO:0000256" key="7">
    <source>
        <dbReference type="SAM" id="Phobius"/>
    </source>
</evidence>
<keyword evidence="9" id="KW-1185">Reference proteome</keyword>
<keyword evidence="5" id="KW-0408">Iron</keyword>
<protein>
    <recommendedName>
        <fullName evidence="10">Cytochrome P450</fullName>
    </recommendedName>
</protein>
<dbReference type="GO" id="GO:0005506">
    <property type="term" value="F:iron ion binding"/>
    <property type="evidence" value="ECO:0007669"/>
    <property type="project" value="InterPro"/>
</dbReference>
<dbReference type="InterPro" id="IPR036396">
    <property type="entry name" value="Cyt_P450_sf"/>
</dbReference>
<evidence type="ECO:0000256" key="6">
    <source>
        <dbReference type="ARBA" id="ARBA00023033"/>
    </source>
</evidence>
<dbReference type="InterPro" id="IPR001128">
    <property type="entry name" value="Cyt_P450"/>
</dbReference>
<dbReference type="Proteomes" id="UP000678499">
    <property type="component" value="Unassembled WGS sequence"/>
</dbReference>
<dbReference type="PANTHER" id="PTHR24289:SF1">
    <property type="entry name" value="STEROID 17-ALPHA-HYDROXYLASE_17,20 LYASE"/>
    <property type="match status" value="1"/>
</dbReference>
<gene>
    <name evidence="8" type="ORF">NMOB1V02_LOCUS6843</name>
</gene>
<keyword evidence="7" id="KW-0472">Membrane</keyword>
<keyword evidence="2" id="KW-0349">Heme</keyword>
<organism evidence="8">
    <name type="scientific">Notodromas monacha</name>
    <dbReference type="NCBI Taxonomy" id="399045"/>
    <lineage>
        <taxon>Eukaryota</taxon>
        <taxon>Metazoa</taxon>
        <taxon>Ecdysozoa</taxon>
        <taxon>Arthropoda</taxon>
        <taxon>Crustacea</taxon>
        <taxon>Oligostraca</taxon>
        <taxon>Ostracoda</taxon>
        <taxon>Podocopa</taxon>
        <taxon>Podocopida</taxon>
        <taxon>Cypridocopina</taxon>
        <taxon>Cypridoidea</taxon>
        <taxon>Cyprididae</taxon>
        <taxon>Notodromas</taxon>
    </lineage>
</organism>
<dbReference type="GO" id="GO:0004508">
    <property type="term" value="F:steroid 17-alpha-monooxygenase activity"/>
    <property type="evidence" value="ECO:0007669"/>
    <property type="project" value="TreeGrafter"/>
</dbReference>
<keyword evidence="7" id="KW-0812">Transmembrane</keyword>
<dbReference type="GO" id="GO:0042448">
    <property type="term" value="P:progesterone metabolic process"/>
    <property type="evidence" value="ECO:0007669"/>
    <property type="project" value="TreeGrafter"/>
</dbReference>
<comment type="similarity">
    <text evidence="1">Belongs to the cytochrome P450 family.</text>
</comment>
<dbReference type="GO" id="GO:0020037">
    <property type="term" value="F:heme binding"/>
    <property type="evidence" value="ECO:0007669"/>
    <property type="project" value="InterPro"/>
</dbReference>
<proteinExistence type="inferred from homology"/>
<evidence type="ECO:0000313" key="9">
    <source>
        <dbReference type="Proteomes" id="UP000678499"/>
    </source>
</evidence>
<evidence type="ECO:0008006" key="10">
    <source>
        <dbReference type="Google" id="ProtNLM"/>
    </source>
</evidence>
<dbReference type="SUPFAM" id="SSF48264">
    <property type="entry name" value="Cytochrome P450"/>
    <property type="match status" value="1"/>
</dbReference>
<evidence type="ECO:0000256" key="3">
    <source>
        <dbReference type="ARBA" id="ARBA00022723"/>
    </source>
</evidence>
<accession>A0A7R9GE24</accession>
<dbReference type="PANTHER" id="PTHR24289">
    <property type="entry name" value="STEROID 17-ALPHA-HYDROXYLASE/17,20 LYASE"/>
    <property type="match status" value="1"/>
</dbReference>
<keyword evidence="6" id="KW-0503">Monooxygenase</keyword>
<name>A0A7R9GE24_9CRUS</name>
<evidence type="ECO:0000256" key="5">
    <source>
        <dbReference type="ARBA" id="ARBA00023004"/>
    </source>
</evidence>
<reference evidence="8" key="1">
    <citation type="submission" date="2020-11" db="EMBL/GenBank/DDBJ databases">
        <authorList>
            <person name="Tran Van P."/>
        </authorList>
    </citation>
    <scope>NUCLEOTIDE SEQUENCE</scope>
</reference>
<dbReference type="EMBL" id="CAJPEX010001524">
    <property type="protein sequence ID" value="CAG0919313.1"/>
    <property type="molecule type" value="Genomic_DNA"/>
</dbReference>